<dbReference type="InterPro" id="IPR016035">
    <property type="entry name" value="Acyl_Trfase/lysoPLipase"/>
</dbReference>
<organism evidence="6 7">
    <name type="scientific">Zeimonas arvi</name>
    <dbReference type="NCBI Taxonomy" id="2498847"/>
    <lineage>
        <taxon>Bacteria</taxon>
        <taxon>Pseudomonadati</taxon>
        <taxon>Pseudomonadota</taxon>
        <taxon>Betaproteobacteria</taxon>
        <taxon>Burkholderiales</taxon>
        <taxon>Burkholderiaceae</taxon>
        <taxon>Zeimonas</taxon>
    </lineage>
</organism>
<dbReference type="PANTHER" id="PTHR14226">
    <property type="entry name" value="NEUROPATHY TARGET ESTERASE/SWISS CHEESE D.MELANOGASTER"/>
    <property type="match status" value="1"/>
</dbReference>
<protein>
    <submittedName>
        <fullName evidence="6">Patatin-like phospholipase family protein</fullName>
    </submittedName>
</protein>
<dbReference type="PROSITE" id="PS51635">
    <property type="entry name" value="PNPLA"/>
    <property type="match status" value="1"/>
</dbReference>
<dbReference type="SUPFAM" id="SSF52151">
    <property type="entry name" value="FabD/lysophospholipase-like"/>
    <property type="match status" value="1"/>
</dbReference>
<keyword evidence="2 4" id="KW-0442">Lipid degradation</keyword>
<dbReference type="Pfam" id="PF01734">
    <property type="entry name" value="Patatin"/>
    <property type="match status" value="1"/>
</dbReference>
<keyword evidence="3 4" id="KW-0443">Lipid metabolism</keyword>
<evidence type="ECO:0000259" key="5">
    <source>
        <dbReference type="PROSITE" id="PS51635"/>
    </source>
</evidence>
<reference evidence="6 7" key="1">
    <citation type="submission" date="2019-06" db="EMBL/GenBank/DDBJ databases">
        <title>Quisquiliibacterium sp. nov., isolated from a maize field.</title>
        <authorList>
            <person name="Lin S.-Y."/>
            <person name="Tsai C.-F."/>
            <person name="Young C.-C."/>
        </authorList>
    </citation>
    <scope>NUCLEOTIDE SEQUENCE [LARGE SCALE GENOMIC DNA]</scope>
    <source>
        <strain evidence="6 7">CC-CFT501</strain>
    </source>
</reference>
<dbReference type="Gene3D" id="3.40.1090.10">
    <property type="entry name" value="Cytosolic phospholipase A2 catalytic domain"/>
    <property type="match status" value="2"/>
</dbReference>
<dbReference type="PANTHER" id="PTHR14226:SF29">
    <property type="entry name" value="NEUROPATHY TARGET ESTERASE SWS"/>
    <property type="match status" value="1"/>
</dbReference>
<feature type="active site" description="Nucleophile" evidence="4">
    <location>
        <position position="43"/>
    </location>
</feature>
<accession>A0A5C8NW56</accession>
<proteinExistence type="predicted"/>
<name>A0A5C8NW56_9BURK</name>
<evidence type="ECO:0000256" key="1">
    <source>
        <dbReference type="ARBA" id="ARBA00022801"/>
    </source>
</evidence>
<dbReference type="InterPro" id="IPR050301">
    <property type="entry name" value="NTE"/>
</dbReference>
<keyword evidence="7" id="KW-1185">Reference proteome</keyword>
<feature type="short sequence motif" description="GXSXG" evidence="4">
    <location>
        <begin position="41"/>
        <end position="45"/>
    </location>
</feature>
<dbReference type="InterPro" id="IPR002641">
    <property type="entry name" value="PNPLA_dom"/>
</dbReference>
<evidence type="ECO:0000256" key="3">
    <source>
        <dbReference type="ARBA" id="ARBA00023098"/>
    </source>
</evidence>
<dbReference type="Proteomes" id="UP000321548">
    <property type="component" value="Unassembled WGS sequence"/>
</dbReference>
<comment type="caution">
    <text evidence="6">The sequence shown here is derived from an EMBL/GenBank/DDBJ whole genome shotgun (WGS) entry which is preliminary data.</text>
</comment>
<evidence type="ECO:0000313" key="7">
    <source>
        <dbReference type="Proteomes" id="UP000321548"/>
    </source>
</evidence>
<dbReference type="AlphaFoldDB" id="A0A5C8NW56"/>
<feature type="active site" description="Proton acceptor" evidence="4">
    <location>
        <position position="172"/>
    </location>
</feature>
<sequence length="290" mass="31310">MSVNRKRVALVIGSGSVKCAAAIGIQKVLAREGIAIDMLVGCSAGSIYAGLMAAGHAGDDAARITTELWTKEITGKRNTMAMLRAIAPRMLGFRTEGFGLRDDALIMQRLRRVFGDARIEDLQLPLHVTATDFANGELVVLSKGSLVDAIRASVALPFAFTPWRVGDRLLVDGYLADPLPISVAMKNGADVIIALGFESPFQESVKSAGRFAFQLSAIMSNNLLKSRFAFHSLAHHSEVIAIIPEFRERVRLFDTGKIGYIIDEGQRAAEEQLPYLRQLLASEAAAGARG</sequence>
<dbReference type="RefSeq" id="WP_147704534.1">
    <property type="nucleotide sequence ID" value="NZ_VDUY01000004.1"/>
</dbReference>
<evidence type="ECO:0000256" key="2">
    <source>
        <dbReference type="ARBA" id="ARBA00022963"/>
    </source>
</evidence>
<dbReference type="GO" id="GO:0016787">
    <property type="term" value="F:hydrolase activity"/>
    <property type="evidence" value="ECO:0007669"/>
    <property type="project" value="UniProtKB-UniRule"/>
</dbReference>
<dbReference type="EMBL" id="VDUY01000004">
    <property type="protein sequence ID" value="TXL65339.1"/>
    <property type="molecule type" value="Genomic_DNA"/>
</dbReference>
<keyword evidence="1 4" id="KW-0378">Hydrolase</keyword>
<gene>
    <name evidence="6" type="ORF">FHP08_11155</name>
</gene>
<feature type="domain" description="PNPLA" evidence="5">
    <location>
        <begin position="10"/>
        <end position="185"/>
    </location>
</feature>
<evidence type="ECO:0000256" key="4">
    <source>
        <dbReference type="PROSITE-ProRule" id="PRU01161"/>
    </source>
</evidence>
<dbReference type="OrthoDB" id="9798773at2"/>
<evidence type="ECO:0000313" key="6">
    <source>
        <dbReference type="EMBL" id="TXL65339.1"/>
    </source>
</evidence>
<comment type="caution">
    <text evidence="4">Lacks conserved residue(s) required for the propagation of feature annotation.</text>
</comment>
<dbReference type="GO" id="GO:0016042">
    <property type="term" value="P:lipid catabolic process"/>
    <property type="evidence" value="ECO:0007669"/>
    <property type="project" value="UniProtKB-UniRule"/>
</dbReference>